<keyword evidence="2" id="KW-0472">Membrane</keyword>
<feature type="transmembrane region" description="Helical" evidence="2">
    <location>
        <begin position="55"/>
        <end position="73"/>
    </location>
</feature>
<dbReference type="InterPro" id="IPR048120">
    <property type="entry name" value="Integrase-like"/>
</dbReference>
<keyword evidence="1" id="KW-0233">DNA recombination</keyword>
<dbReference type="SUPFAM" id="SSF56349">
    <property type="entry name" value="DNA breaking-rejoining enzymes"/>
    <property type="match status" value="1"/>
</dbReference>
<dbReference type="GO" id="GO:0006310">
    <property type="term" value="P:DNA recombination"/>
    <property type="evidence" value="ECO:0007669"/>
    <property type="project" value="UniProtKB-KW"/>
</dbReference>
<name>A0A5C5NG19_9PSED</name>
<evidence type="ECO:0000313" key="3">
    <source>
        <dbReference type="EMBL" id="TWR51955.1"/>
    </source>
</evidence>
<organism evidence="3 4">
    <name type="scientific">Pseudomonas grimontii</name>
    <dbReference type="NCBI Taxonomy" id="129847"/>
    <lineage>
        <taxon>Bacteria</taxon>
        <taxon>Pseudomonadati</taxon>
        <taxon>Pseudomonadota</taxon>
        <taxon>Gammaproteobacteria</taxon>
        <taxon>Pseudomonadales</taxon>
        <taxon>Pseudomonadaceae</taxon>
        <taxon>Pseudomonas</taxon>
    </lineage>
</organism>
<dbReference type="AlphaFoldDB" id="A0A5C5NG19"/>
<protein>
    <submittedName>
        <fullName evidence="3">Site-specific integrase</fullName>
    </submittedName>
</protein>
<reference evidence="3 4" key="1">
    <citation type="submission" date="2019-06" db="EMBL/GenBank/DDBJ databases">
        <title>Pseudomonas bimorpha sp. nov. isolated from bovine raw milk and skim milk concentrate.</title>
        <authorList>
            <person name="Hofmann K."/>
            <person name="Huptas C."/>
            <person name="Doll E."/>
            <person name="Scherer S."/>
            <person name="Wenning M."/>
        </authorList>
    </citation>
    <scope>NUCLEOTIDE SEQUENCE [LARGE SCALE GENOMIC DNA]</scope>
    <source>
        <strain evidence="3 4">DSM 17515</strain>
    </source>
</reference>
<sequence length="513" mass="57205">MIKKPGENYVIDGIDFCPSLPSVIRSKSGIAFDPNRPAWSYRDGVYSVYMDFSGLHFSAVLMASFHLTLIWFVENRAPSTVMGRFAALKAFALRLQEGRVEPLETICGNDVLIHCDANDFQTRDLFAFLRRWHAMSLPGIQDDVVYVLDRKKLRKRETGIAVLTWDPELGPFTPIEQVGIQDALNEAYGAGRLSEDIYLLAWLFIALGSRPVQLAALKVCDVVRSVAADGTESFLLLVPRAKQQNALLRQELKPRALVNQIGRPLFDYARRVSERFIGAFPDPQQAPLFPLPRQSQYLADGPGWARYHRTSENLRKLLVTALDKLSVRSERTGEIVSICALRFRRTLGTNLAREGHGVLVIADLLDHSRTDSAAVYVAATPELAMRIEKATALYMAPLAQAFKGQLIAHEDNAVRGADRSSRIIDLRIDQSARPMGSCGSFSFCGLFAPVACYTCQCFQPWLDGPHEAVLDFLLADAKRYPDGRIAAINDRTLLAVAEVVQLCRSRKEQAHGR</sequence>
<dbReference type="EMBL" id="VFES01000045">
    <property type="protein sequence ID" value="TWR51955.1"/>
    <property type="molecule type" value="Genomic_DNA"/>
</dbReference>
<dbReference type="GO" id="GO:0003677">
    <property type="term" value="F:DNA binding"/>
    <property type="evidence" value="ECO:0007669"/>
    <property type="project" value="InterPro"/>
</dbReference>
<comment type="caution">
    <text evidence="3">The sequence shown here is derived from an EMBL/GenBank/DDBJ whole genome shotgun (WGS) entry which is preliminary data.</text>
</comment>
<dbReference type="Proteomes" id="UP000317267">
    <property type="component" value="Unassembled WGS sequence"/>
</dbReference>
<accession>A0A5C5NG19</accession>
<evidence type="ECO:0000256" key="1">
    <source>
        <dbReference type="ARBA" id="ARBA00023172"/>
    </source>
</evidence>
<dbReference type="NCBIfam" id="NF041502">
    <property type="entry name" value="integrase_1"/>
    <property type="match status" value="1"/>
</dbReference>
<dbReference type="OrthoDB" id="8368662at2"/>
<dbReference type="InterPro" id="IPR011010">
    <property type="entry name" value="DNA_brk_join_enz"/>
</dbReference>
<dbReference type="InterPro" id="IPR013762">
    <property type="entry name" value="Integrase-like_cat_sf"/>
</dbReference>
<dbReference type="GO" id="GO:0015074">
    <property type="term" value="P:DNA integration"/>
    <property type="evidence" value="ECO:0007669"/>
    <property type="project" value="InterPro"/>
</dbReference>
<keyword evidence="2" id="KW-0812">Transmembrane</keyword>
<dbReference type="Gene3D" id="1.10.443.10">
    <property type="entry name" value="Intergrase catalytic core"/>
    <property type="match status" value="1"/>
</dbReference>
<keyword evidence="2" id="KW-1133">Transmembrane helix</keyword>
<dbReference type="RefSeq" id="WP_146371710.1">
    <property type="nucleotide sequence ID" value="NZ_VFES01000045.1"/>
</dbReference>
<evidence type="ECO:0000256" key="2">
    <source>
        <dbReference type="SAM" id="Phobius"/>
    </source>
</evidence>
<proteinExistence type="predicted"/>
<evidence type="ECO:0000313" key="4">
    <source>
        <dbReference type="Proteomes" id="UP000317267"/>
    </source>
</evidence>
<gene>
    <name evidence="3" type="ORF">FIV39_32665</name>
</gene>